<gene>
    <name evidence="1" type="ORF">N8E88_22085</name>
</gene>
<dbReference type="EMBL" id="CP104973">
    <property type="protein sequence ID" value="UXN59278.1"/>
    <property type="molecule type" value="Genomic_DNA"/>
</dbReference>
<sequence length="126" mass="14430">MERQRRLQRRICGLSLGEMEEAIMTAKEQFDLALPHPGEILREDFLIPMNLSVYALAKAIGVTRPRINEIVHGKRAITPETALRLARYFGTSAELWLNLQMKYDLDMAKERLEQDIEVIAPHKSAA</sequence>
<keyword evidence="2" id="KW-1185">Reference proteome</keyword>
<evidence type="ECO:0000313" key="2">
    <source>
        <dbReference type="Proteomes" id="UP001061991"/>
    </source>
</evidence>
<name>A0ACD4D0F0_9HYPH</name>
<proteinExistence type="predicted"/>
<accession>A0ACD4D0F0</accession>
<reference evidence="1" key="1">
    <citation type="submission" date="2022-09" db="EMBL/GenBank/DDBJ databases">
        <title>Interaction between co-microsymbionts with complementary sets of symbiotic genes in legume-rhizobium systems.</title>
        <authorList>
            <person name="Safronova V."/>
            <person name="Sazanova A."/>
            <person name="Afonin A."/>
            <person name="Chirak E."/>
        </authorList>
    </citation>
    <scope>NUCLEOTIDE SEQUENCE</scope>
    <source>
        <strain evidence="1">A18/3m</strain>
    </source>
</reference>
<evidence type="ECO:0000313" key="1">
    <source>
        <dbReference type="EMBL" id="UXN59278.1"/>
    </source>
</evidence>
<dbReference type="Proteomes" id="UP001061991">
    <property type="component" value="Chromosome"/>
</dbReference>
<protein>
    <submittedName>
        <fullName evidence="1">HigA family addiction module antitoxin</fullName>
    </submittedName>
</protein>
<organism evidence="1 2">
    <name type="scientific">Phyllobacterium zundukense</name>
    <dbReference type="NCBI Taxonomy" id="1867719"/>
    <lineage>
        <taxon>Bacteria</taxon>
        <taxon>Pseudomonadati</taxon>
        <taxon>Pseudomonadota</taxon>
        <taxon>Alphaproteobacteria</taxon>
        <taxon>Hyphomicrobiales</taxon>
        <taxon>Phyllobacteriaceae</taxon>
        <taxon>Phyllobacterium</taxon>
    </lineage>
</organism>